<dbReference type="HAMAP" id="MF_01405">
    <property type="entry name" value="Non_canon_purine_NTPase"/>
    <property type="match status" value="1"/>
</dbReference>
<evidence type="ECO:0000256" key="7">
    <source>
        <dbReference type="ARBA" id="ARBA00023080"/>
    </source>
</evidence>
<dbReference type="GO" id="GO:0046872">
    <property type="term" value="F:metal ion binding"/>
    <property type="evidence" value="ECO:0007669"/>
    <property type="project" value="UniProtKB-KW"/>
</dbReference>
<dbReference type="InterPro" id="IPR002637">
    <property type="entry name" value="RdgB/HAM1"/>
</dbReference>
<evidence type="ECO:0000313" key="12">
    <source>
        <dbReference type="EMBL" id="RZU99256.1"/>
    </source>
</evidence>
<comment type="caution">
    <text evidence="12">The sequence shown here is derived from an EMBL/GenBank/DDBJ whole genome shotgun (WGS) entry which is preliminary data.</text>
</comment>
<evidence type="ECO:0000256" key="11">
    <source>
        <dbReference type="RuleBase" id="RU003781"/>
    </source>
</evidence>
<dbReference type="PANTHER" id="PTHR11067">
    <property type="entry name" value="INOSINE TRIPHOSPHATE PYROPHOSPHATASE/HAM1 PROTEIN"/>
    <property type="match status" value="1"/>
</dbReference>
<feature type="binding site" evidence="10">
    <location>
        <begin position="11"/>
        <end position="16"/>
    </location>
    <ligand>
        <name>substrate</name>
    </ligand>
</feature>
<feature type="binding site" evidence="10">
    <location>
        <begin position="157"/>
        <end position="160"/>
    </location>
    <ligand>
        <name>substrate</name>
    </ligand>
</feature>
<dbReference type="InterPro" id="IPR029001">
    <property type="entry name" value="ITPase-like_fam"/>
</dbReference>
<keyword evidence="6 10" id="KW-0460">Magnesium</keyword>
<evidence type="ECO:0000256" key="4">
    <source>
        <dbReference type="ARBA" id="ARBA00022741"/>
    </source>
</evidence>
<accession>A0A4Q8D1K8</accession>
<dbReference type="GO" id="GO:0000166">
    <property type="term" value="F:nucleotide binding"/>
    <property type="evidence" value="ECO:0007669"/>
    <property type="project" value="UniProtKB-KW"/>
</dbReference>
<dbReference type="EMBL" id="SHLI01000001">
    <property type="protein sequence ID" value="RZU99256.1"/>
    <property type="molecule type" value="Genomic_DNA"/>
</dbReference>
<evidence type="ECO:0000256" key="1">
    <source>
        <dbReference type="ARBA" id="ARBA00008023"/>
    </source>
</evidence>
<dbReference type="GO" id="GO:0009146">
    <property type="term" value="P:purine nucleoside triphosphate catabolic process"/>
    <property type="evidence" value="ECO:0007669"/>
    <property type="project" value="UniProtKB-UniRule"/>
</dbReference>
<evidence type="ECO:0000256" key="5">
    <source>
        <dbReference type="ARBA" id="ARBA00022801"/>
    </source>
</evidence>
<comment type="cofactor">
    <cofactor evidence="10">
        <name>Mg(2+)</name>
        <dbReference type="ChEBI" id="CHEBI:18420"/>
    </cofactor>
    <text evidence="10">Binds 1 Mg(2+) ion per subunit.</text>
</comment>
<evidence type="ECO:0000256" key="2">
    <source>
        <dbReference type="ARBA" id="ARBA00011738"/>
    </source>
</evidence>
<dbReference type="PANTHER" id="PTHR11067:SF9">
    <property type="entry name" value="INOSINE TRIPHOSPHATE PYROPHOSPHATASE"/>
    <property type="match status" value="1"/>
</dbReference>
<dbReference type="Proteomes" id="UP000292298">
    <property type="component" value="Unassembled WGS sequence"/>
</dbReference>
<evidence type="ECO:0000313" key="13">
    <source>
        <dbReference type="Proteomes" id="UP000292298"/>
    </source>
</evidence>
<gene>
    <name evidence="12" type="ORF">EV698_1540</name>
</gene>
<dbReference type="GO" id="GO:0005829">
    <property type="term" value="C:cytosol"/>
    <property type="evidence" value="ECO:0007669"/>
    <property type="project" value="TreeGrafter"/>
</dbReference>
<evidence type="ECO:0000256" key="3">
    <source>
        <dbReference type="ARBA" id="ARBA00022723"/>
    </source>
</evidence>
<dbReference type="GO" id="GO:0017111">
    <property type="term" value="F:ribonucleoside triphosphate phosphatase activity"/>
    <property type="evidence" value="ECO:0007669"/>
    <property type="project" value="InterPro"/>
</dbReference>
<keyword evidence="3 10" id="KW-0479">Metal-binding</keyword>
<dbReference type="OrthoDB" id="9807456at2"/>
<keyword evidence="4 10" id="KW-0547">Nucleotide-binding</keyword>
<feature type="active site" description="Proton acceptor" evidence="10">
    <location>
        <position position="72"/>
    </location>
</feature>
<dbReference type="NCBIfam" id="TIGR00042">
    <property type="entry name" value="RdgB/HAM1 family non-canonical purine NTP pyrophosphatase"/>
    <property type="match status" value="1"/>
</dbReference>
<comment type="function">
    <text evidence="10">Pyrophosphatase that catalyzes the hydrolysis of nucleoside triphosphates to their monophosphate derivatives, with a high preference for the non-canonical purine nucleotides XTP (xanthosine triphosphate), dITP (deoxyinosine triphosphate) and ITP. Seems to function as a house-cleaning enzyme that removes non-canonical purine nucleotides from the nucleotide pool, thus preventing their incorporation into DNA/RNA and avoiding chromosomal lesions.</text>
</comment>
<dbReference type="GO" id="GO:0036220">
    <property type="term" value="F:ITP diphosphatase activity"/>
    <property type="evidence" value="ECO:0007669"/>
    <property type="project" value="UniProtKB-UniRule"/>
</dbReference>
<sequence length="204" mass="21977">MALIHRLVLASGNEGKLAELTSLLSGQVGEIIPQSFYFVPAAEETGSTFVENAIIKARNAAAHTGLPAIADDSGLEIPALDGEPGVRSARWAGEDATDADNNARLRDALIDLDPHQRGAAYRCVLVAMRHAADPAPLIAEGMWTGQLVEAPRGDSGFGYDPHFYLPEADCTAAELPPDTKNMLSHRGQALSALRRRLEQEWQRL</sequence>
<dbReference type="RefSeq" id="WP_130503501.1">
    <property type="nucleotide sequence ID" value="NZ_SHLI01000001.1"/>
</dbReference>
<evidence type="ECO:0000256" key="9">
    <source>
        <dbReference type="ARBA" id="ARBA00052017"/>
    </source>
</evidence>
<dbReference type="FunFam" id="3.90.950.10:FF:000001">
    <property type="entry name" value="dITP/XTP pyrophosphatase"/>
    <property type="match status" value="1"/>
</dbReference>
<protein>
    <recommendedName>
        <fullName evidence="10">dITP/XTP pyrophosphatase</fullName>
        <ecNumber evidence="10">3.6.1.66</ecNumber>
    </recommendedName>
    <alternativeName>
        <fullName evidence="10">Non-canonical purine NTP pyrophosphatase</fullName>
    </alternativeName>
    <alternativeName>
        <fullName evidence="10">Non-standard purine NTP pyrophosphatase</fullName>
    </alternativeName>
    <alternativeName>
        <fullName evidence="10">Nucleoside-triphosphate diphosphatase</fullName>
    </alternativeName>
    <alternativeName>
        <fullName evidence="10">Nucleoside-triphosphate pyrophosphatase</fullName>
        <shortName evidence="10">NTPase</shortName>
    </alternativeName>
</protein>
<reference evidence="12 13" key="1">
    <citation type="submission" date="2019-02" db="EMBL/GenBank/DDBJ databases">
        <title>Genomic Encyclopedia of Type Strains, Phase IV (KMG-IV): sequencing the most valuable type-strain genomes for metagenomic binning, comparative biology and taxonomic classification.</title>
        <authorList>
            <person name="Goeker M."/>
        </authorList>
    </citation>
    <scope>NUCLEOTIDE SEQUENCE [LARGE SCALE GENOMIC DNA]</scope>
    <source>
        <strain evidence="12 13">DSM 21056</strain>
    </source>
</reference>
<comment type="similarity">
    <text evidence="1 10 11">Belongs to the HAM1 NTPase family.</text>
</comment>
<dbReference type="GO" id="GO:0035870">
    <property type="term" value="F:dITP diphosphatase activity"/>
    <property type="evidence" value="ECO:0007669"/>
    <property type="project" value="UniProtKB-UniRule"/>
</dbReference>
<feature type="binding site" evidence="10">
    <location>
        <position position="43"/>
    </location>
    <ligand>
        <name>Mg(2+)</name>
        <dbReference type="ChEBI" id="CHEBI:18420"/>
    </ligand>
</feature>
<keyword evidence="7 10" id="KW-0546">Nucleotide metabolism</keyword>
<dbReference type="Gene3D" id="3.90.950.10">
    <property type="match status" value="1"/>
</dbReference>
<evidence type="ECO:0000256" key="10">
    <source>
        <dbReference type="HAMAP-Rule" id="MF_01405"/>
    </source>
</evidence>
<evidence type="ECO:0000256" key="8">
    <source>
        <dbReference type="ARBA" id="ARBA00051875"/>
    </source>
</evidence>
<comment type="subunit">
    <text evidence="2 10">Homodimer.</text>
</comment>
<feature type="binding site" evidence="10">
    <location>
        <begin position="185"/>
        <end position="186"/>
    </location>
    <ligand>
        <name>substrate</name>
    </ligand>
</feature>
<dbReference type="Pfam" id="PF01725">
    <property type="entry name" value="Ham1p_like"/>
    <property type="match status" value="1"/>
</dbReference>
<comment type="catalytic activity">
    <reaction evidence="8 10">
        <text>dITP + H2O = dIMP + diphosphate + H(+)</text>
        <dbReference type="Rhea" id="RHEA:28342"/>
        <dbReference type="ChEBI" id="CHEBI:15377"/>
        <dbReference type="ChEBI" id="CHEBI:15378"/>
        <dbReference type="ChEBI" id="CHEBI:33019"/>
        <dbReference type="ChEBI" id="CHEBI:61194"/>
        <dbReference type="ChEBI" id="CHEBI:61382"/>
        <dbReference type="EC" id="3.6.1.66"/>
    </reaction>
</comment>
<dbReference type="AlphaFoldDB" id="A0A4Q8D1K8"/>
<feature type="binding site" evidence="10">
    <location>
        <position position="73"/>
    </location>
    <ligand>
        <name>substrate</name>
    </ligand>
</feature>
<dbReference type="CDD" id="cd00515">
    <property type="entry name" value="HAM1"/>
    <property type="match status" value="1"/>
</dbReference>
<keyword evidence="13" id="KW-1185">Reference proteome</keyword>
<dbReference type="InterPro" id="IPR020922">
    <property type="entry name" value="dITP/XTP_pyrophosphatase"/>
</dbReference>
<organism evidence="12 13">
    <name type="scientific">Spiribacter vilamensis</name>
    <dbReference type="NCBI Taxonomy" id="531306"/>
    <lineage>
        <taxon>Bacteria</taxon>
        <taxon>Pseudomonadati</taxon>
        <taxon>Pseudomonadota</taxon>
        <taxon>Gammaproteobacteria</taxon>
        <taxon>Chromatiales</taxon>
        <taxon>Ectothiorhodospiraceae</taxon>
        <taxon>Spiribacter</taxon>
    </lineage>
</organism>
<comment type="catalytic activity">
    <reaction evidence="9 10">
        <text>XTP + H2O = XMP + diphosphate + H(+)</text>
        <dbReference type="Rhea" id="RHEA:28610"/>
        <dbReference type="ChEBI" id="CHEBI:15377"/>
        <dbReference type="ChEBI" id="CHEBI:15378"/>
        <dbReference type="ChEBI" id="CHEBI:33019"/>
        <dbReference type="ChEBI" id="CHEBI:57464"/>
        <dbReference type="ChEBI" id="CHEBI:61314"/>
        <dbReference type="EC" id="3.6.1.66"/>
    </reaction>
</comment>
<feature type="binding site" evidence="10">
    <location>
        <position position="72"/>
    </location>
    <ligand>
        <name>Mg(2+)</name>
        <dbReference type="ChEBI" id="CHEBI:18420"/>
    </ligand>
</feature>
<dbReference type="SUPFAM" id="SSF52972">
    <property type="entry name" value="ITPase-like"/>
    <property type="match status" value="1"/>
</dbReference>
<comment type="catalytic activity">
    <reaction evidence="10">
        <text>ITP + H2O = IMP + diphosphate + H(+)</text>
        <dbReference type="Rhea" id="RHEA:29399"/>
        <dbReference type="ChEBI" id="CHEBI:15377"/>
        <dbReference type="ChEBI" id="CHEBI:15378"/>
        <dbReference type="ChEBI" id="CHEBI:33019"/>
        <dbReference type="ChEBI" id="CHEBI:58053"/>
        <dbReference type="ChEBI" id="CHEBI:61402"/>
        <dbReference type="EC" id="3.6.1.66"/>
    </reaction>
</comment>
<proteinExistence type="inferred from homology"/>
<dbReference type="EC" id="3.6.1.66" evidence="10"/>
<evidence type="ECO:0000256" key="6">
    <source>
        <dbReference type="ARBA" id="ARBA00022842"/>
    </source>
</evidence>
<name>A0A4Q8D1K8_9GAMM</name>
<dbReference type="GO" id="GO:0009117">
    <property type="term" value="P:nucleotide metabolic process"/>
    <property type="evidence" value="ECO:0007669"/>
    <property type="project" value="UniProtKB-KW"/>
</dbReference>
<keyword evidence="5 10" id="KW-0378">Hydrolase</keyword>
<dbReference type="GO" id="GO:0036222">
    <property type="term" value="F:XTP diphosphatase activity"/>
    <property type="evidence" value="ECO:0007669"/>
    <property type="project" value="UniProtKB-UniRule"/>
</dbReference>
<feature type="binding site" evidence="10">
    <location>
        <position position="180"/>
    </location>
    <ligand>
        <name>substrate</name>
    </ligand>
</feature>